<dbReference type="InterPro" id="IPR036305">
    <property type="entry name" value="RGS_sf"/>
</dbReference>
<dbReference type="AlphaFoldDB" id="A0AA88GSA2"/>
<gene>
    <name evidence="9" type="ORF">C9374_004093</name>
</gene>
<dbReference type="Gene3D" id="1.10.167.10">
    <property type="entry name" value="Regulator of G-protein Signalling 4, domain 2"/>
    <property type="match status" value="1"/>
</dbReference>
<dbReference type="Gene3D" id="2.60.220.50">
    <property type="match status" value="1"/>
</dbReference>
<dbReference type="SUPFAM" id="SSF48097">
    <property type="entry name" value="Regulator of G-protein signaling, RGS"/>
    <property type="match status" value="1"/>
</dbReference>
<name>A0AA88GSA2_NAELO</name>
<feature type="transmembrane region" description="Helical" evidence="6">
    <location>
        <begin position="609"/>
        <end position="634"/>
    </location>
</feature>
<feature type="transmembrane region" description="Helical" evidence="6">
    <location>
        <begin position="399"/>
        <end position="421"/>
    </location>
</feature>
<sequence length="860" mass="96474">MQLKGIMGVTQRMYQYGDIQVVDQIQRALFTRIQTMISNMTVQDTSKMVDIARIIEMWSYNATNSVKLMAADMSNASNNRVTGNNVDSMPLGMRDSSIFSSLASTLSNMIPLSGMKSQTPSLVKLFSSTIVDSLSPSEEKRLTTSSLYFTIRKDYAANFNGTSITDDSENANGVLMPSISLFNDTAGLYGTELVTYLENPNPSTTNNGTATIQSSVVSLRCINAAGNYLPLSGLSEPLVLTFNVSATELDKPNATVSCKYWNETVSDWKEDGCQLTSKVKISNCYILSCSCDHTTQFATFVEFTSYTNYTTEQKTAYYILWGFDIGIGLLFVIVSATILILIIIFKDSQPVKAKYIAPFVGMTSILLESFLSYIVKASIMIGLTASGTNTPFGLNTITYVSSIIVSVAFCVTVLTFVIQVVRYQLMRRMYAFMSDENLDDQHVDKKISFYRWISSKKLYVTSVVFISVLIFVIFAGLSLGRIGQEVAQSNYASQSFTSTIYTIVTSSIMGSILVMSLVTVIIIFLFDLLYCLIYEYRAKPIVDTSIQVPSYDASTASTIELSDISSGEKSTKKKLLDDFYIKKAKDLTLSSMYRFFIQEDPLFFRVETLLFILCLGVLLTSYIFGIVSLGFFISTNSALDTSTSAFNKSLIMDIVRLILSVVYFVLYVLVFGDLSLLVYIFKYRSKHARNLKTMERAYDRSAESLESGDSFASSHNELHEILQDPLALRLFEKFTVKEFSKENLICYHQLVELYTIHKLREKESTEQVKLLEGFIGKFLTAASAFEVNIPSHTRTSLLKTVKEKQNVNSQQILKALDSLKGDLIQNLSDTFSRFVTTKSYQYWVKIKLEKQQLMNANKLN</sequence>
<evidence type="ECO:0000313" key="9">
    <source>
        <dbReference type="EMBL" id="KAG2383422.1"/>
    </source>
</evidence>
<keyword evidence="3 6" id="KW-1133">Transmembrane helix</keyword>
<keyword evidence="2 6" id="KW-0812">Transmembrane</keyword>
<dbReference type="InterPro" id="IPR044926">
    <property type="entry name" value="RGS_subdomain_2"/>
</dbReference>
<evidence type="ECO:0000256" key="5">
    <source>
        <dbReference type="ARBA" id="ARBA00023157"/>
    </source>
</evidence>
<feature type="domain" description="RGS" evidence="7">
    <location>
        <begin position="717"/>
        <end position="844"/>
    </location>
</feature>
<comment type="caution">
    <text evidence="9">The sequence shown here is derived from an EMBL/GenBank/DDBJ whole genome shotgun (WGS) entry which is preliminary data.</text>
</comment>
<dbReference type="InterPro" id="IPR000203">
    <property type="entry name" value="GPS"/>
</dbReference>
<dbReference type="PROSITE" id="PS50132">
    <property type="entry name" value="RGS"/>
    <property type="match status" value="1"/>
</dbReference>
<feature type="transmembrane region" description="Helical" evidence="6">
    <location>
        <begin position="654"/>
        <end position="681"/>
    </location>
</feature>
<feature type="transmembrane region" description="Helical" evidence="6">
    <location>
        <begin position="318"/>
        <end position="344"/>
    </location>
</feature>
<reference evidence="9 10" key="1">
    <citation type="journal article" date="2018" name="BMC Genomics">
        <title>The genome of Naegleria lovaniensis, the basis for a comparative approach to unravel pathogenicity factors of the human pathogenic amoeba N. fowleri.</title>
        <authorList>
            <person name="Liechti N."/>
            <person name="Schurch N."/>
            <person name="Bruggmann R."/>
            <person name="Wittwer M."/>
        </authorList>
    </citation>
    <scope>NUCLEOTIDE SEQUENCE [LARGE SCALE GENOMIC DNA]</scope>
    <source>
        <strain evidence="9 10">ATCC 30569</strain>
    </source>
</reference>
<feature type="transmembrane region" description="Helical" evidence="6">
    <location>
        <begin position="356"/>
        <end position="379"/>
    </location>
</feature>
<keyword evidence="4 6" id="KW-0472">Membrane</keyword>
<feature type="transmembrane region" description="Helical" evidence="6">
    <location>
        <begin position="458"/>
        <end position="480"/>
    </location>
</feature>
<proteinExistence type="predicted"/>
<feature type="domain" description="GAIN-B" evidence="8">
    <location>
        <begin position="145"/>
        <end position="307"/>
    </location>
</feature>
<accession>A0AA88GSA2</accession>
<dbReference type="RefSeq" id="XP_044549101.1">
    <property type="nucleotide sequence ID" value="XM_044693694.1"/>
</dbReference>
<evidence type="ECO:0000256" key="1">
    <source>
        <dbReference type="ARBA" id="ARBA00004370"/>
    </source>
</evidence>
<dbReference type="InterPro" id="IPR046338">
    <property type="entry name" value="GAIN_dom_sf"/>
</dbReference>
<dbReference type="PANTHER" id="PTHR12011:SF347">
    <property type="entry name" value="FI21270P1-RELATED"/>
    <property type="match status" value="1"/>
</dbReference>
<dbReference type="Pfam" id="PF01825">
    <property type="entry name" value="GPS"/>
    <property type="match status" value="1"/>
</dbReference>
<keyword evidence="10" id="KW-1185">Reference proteome</keyword>
<dbReference type="PANTHER" id="PTHR12011">
    <property type="entry name" value="ADHESION G-PROTEIN COUPLED RECEPTOR"/>
    <property type="match status" value="1"/>
</dbReference>
<evidence type="ECO:0000256" key="2">
    <source>
        <dbReference type="ARBA" id="ARBA00022692"/>
    </source>
</evidence>
<feature type="transmembrane region" description="Helical" evidence="6">
    <location>
        <begin position="500"/>
        <end position="533"/>
    </location>
</feature>
<dbReference type="InterPro" id="IPR016137">
    <property type="entry name" value="RGS"/>
</dbReference>
<keyword evidence="5" id="KW-1015">Disulfide bond</keyword>
<evidence type="ECO:0008006" key="11">
    <source>
        <dbReference type="Google" id="ProtNLM"/>
    </source>
</evidence>
<evidence type="ECO:0000313" key="10">
    <source>
        <dbReference type="Proteomes" id="UP000816034"/>
    </source>
</evidence>
<dbReference type="PROSITE" id="PS50221">
    <property type="entry name" value="GAIN_B"/>
    <property type="match status" value="1"/>
</dbReference>
<evidence type="ECO:0000256" key="6">
    <source>
        <dbReference type="SAM" id="Phobius"/>
    </source>
</evidence>
<evidence type="ECO:0000256" key="4">
    <source>
        <dbReference type="ARBA" id="ARBA00023136"/>
    </source>
</evidence>
<evidence type="ECO:0000259" key="7">
    <source>
        <dbReference type="PROSITE" id="PS50132"/>
    </source>
</evidence>
<comment type="subcellular location">
    <subcellularLocation>
        <location evidence="1">Membrane</location>
    </subcellularLocation>
</comment>
<dbReference type="EMBL" id="PYSW02000020">
    <property type="protein sequence ID" value="KAG2383422.1"/>
    <property type="molecule type" value="Genomic_DNA"/>
</dbReference>
<evidence type="ECO:0000256" key="3">
    <source>
        <dbReference type="ARBA" id="ARBA00022989"/>
    </source>
</evidence>
<dbReference type="Pfam" id="PF00615">
    <property type="entry name" value="RGS"/>
    <property type="match status" value="1"/>
</dbReference>
<dbReference type="GeneID" id="68096548"/>
<organism evidence="9 10">
    <name type="scientific">Naegleria lovaniensis</name>
    <name type="common">Amoeba</name>
    <dbReference type="NCBI Taxonomy" id="51637"/>
    <lineage>
        <taxon>Eukaryota</taxon>
        <taxon>Discoba</taxon>
        <taxon>Heterolobosea</taxon>
        <taxon>Tetramitia</taxon>
        <taxon>Eutetramitia</taxon>
        <taxon>Vahlkampfiidae</taxon>
        <taxon>Naegleria</taxon>
    </lineage>
</organism>
<dbReference type="Proteomes" id="UP000816034">
    <property type="component" value="Unassembled WGS sequence"/>
</dbReference>
<evidence type="ECO:0000259" key="8">
    <source>
        <dbReference type="PROSITE" id="PS50221"/>
    </source>
</evidence>
<dbReference type="GO" id="GO:0005886">
    <property type="term" value="C:plasma membrane"/>
    <property type="evidence" value="ECO:0007669"/>
    <property type="project" value="TreeGrafter"/>
</dbReference>
<protein>
    <recommendedName>
        <fullName evidence="11">RGS domain-containing protein</fullName>
    </recommendedName>
</protein>
<dbReference type="InterPro" id="IPR057244">
    <property type="entry name" value="GAIN_B"/>
</dbReference>